<dbReference type="InterPro" id="IPR002562">
    <property type="entry name" value="3'-5'_exonuclease_dom"/>
</dbReference>
<dbReference type="InterPro" id="IPR036397">
    <property type="entry name" value="RNaseH_sf"/>
</dbReference>
<dbReference type="InterPro" id="IPR002298">
    <property type="entry name" value="DNA_polymerase_A"/>
</dbReference>
<evidence type="ECO:0000256" key="1">
    <source>
        <dbReference type="ARBA" id="ARBA00007705"/>
    </source>
</evidence>
<feature type="domain" description="DNA-directed DNA polymerase family A palm" evidence="11">
    <location>
        <begin position="449"/>
        <end position="648"/>
    </location>
</feature>
<keyword evidence="12" id="KW-0269">Exonuclease</keyword>
<keyword evidence="12" id="KW-0378">Hydrolase</keyword>
<dbReference type="Gene3D" id="3.30.420.10">
    <property type="entry name" value="Ribonuclease H-like superfamily/Ribonuclease H"/>
    <property type="match status" value="1"/>
</dbReference>
<dbReference type="Proteomes" id="UP000007388">
    <property type="component" value="Chromosome"/>
</dbReference>
<dbReference type="STRING" id="798128.TtJL18_1826"/>
<dbReference type="InterPro" id="IPR001098">
    <property type="entry name" value="DNA-dir_DNA_pol_A_palm_dom"/>
</dbReference>
<reference evidence="12 13" key="1">
    <citation type="journal article" date="2013" name="Genome Announc.">
        <title>Whole Genome Sequencing of Thermus oshimai JL-2 and Thermus thermophilus JL-18, Incomplete Denitrifiers from the United States Great Basin.</title>
        <authorList>
            <person name="Murugapiran S.K."/>
            <person name="Huntemann M."/>
            <person name="Wei C.L."/>
            <person name="Han J."/>
            <person name="Detter J.C."/>
            <person name="Han C.S."/>
            <person name="Erkkila T.H."/>
            <person name="Teshima H."/>
            <person name="Chen A."/>
            <person name="Kyrpides N."/>
            <person name="Mavrommatis K."/>
            <person name="Markowitz V."/>
            <person name="Szeto E."/>
            <person name="Ivanova N."/>
            <person name="Pagani I."/>
            <person name="Lam J."/>
            <person name="McDonald A.I."/>
            <person name="Dodsworth J.A."/>
            <person name="Pati A."/>
            <person name="Goodwin L."/>
            <person name="Peters L."/>
            <person name="Pitluck S."/>
            <person name="Woyke T."/>
            <person name="Hedlund B.P."/>
        </authorList>
    </citation>
    <scope>NUCLEOTIDE SEQUENCE [LARGE SCALE GENOMIC DNA]</scope>
    <source>
        <strain evidence="12 13">JL-18</strain>
    </source>
</reference>
<dbReference type="SMART" id="SM00474">
    <property type="entry name" value="35EXOc"/>
    <property type="match status" value="1"/>
</dbReference>
<dbReference type="SMART" id="SM00482">
    <property type="entry name" value="POLAc"/>
    <property type="match status" value="1"/>
</dbReference>
<dbReference type="EMBL" id="CP003252">
    <property type="protein sequence ID" value="AFH39692.1"/>
    <property type="molecule type" value="Genomic_DNA"/>
</dbReference>
<dbReference type="InterPro" id="IPR019760">
    <property type="entry name" value="DNA-dir_DNA_pol_A_CS"/>
</dbReference>
<dbReference type="Pfam" id="PF00476">
    <property type="entry name" value="DNA_pol_A"/>
    <property type="match status" value="1"/>
</dbReference>
<sequence length="693" mass="74742">MPIDLEALARELGVDLAGTTTPATPADHPEAGKNPLPDGENPCRHPTPAPRRQVPASAGNGGGGQEDCRRLPAFAGVLPAVSAGNDFADEDGHKPPLEGGLQALPATPAGVGAPARVAPTPPPVVLVEDLASLEGVLPLLAREEVAGFDLETTGLDLNTAKVRLVSFFLPRAGRAYVLDLFRLGEGVVEKLFSGEGPGLVGHNLAFDLAFLMARGLYPLGLPWDTGLVDQVLGHRARMRPLEEVAGEAGIPLDKSLQASDWSGPLSEAQVRYAGLDAWAAWAIRQAQEPQVERLGLREVVAVEMAALPAVALMRLRGVPFDPGLWQEAVAEAEARKEATLARLREFEAGLLQGAVNWDSPQQALKALKALGLALPDTREDTLAQHGEHPAVKALLEYRAWAKRVSTYGREWGKYLHPKTGRIHPSWHQIGAETGRMACSKPNLQQVPREPALRRAFRAPEGRVLVKADYSQIELRLAAVIAQEGAMLKAFREGQDLHALTASLVLGKPLEAVSKEDRQLAKALNFGLIYGLGAEGLRRYALAGYGVRLSPEEAQTLREAFFRAYPGLKRWHRAQPEGAAGLRTLLGRRRITDRYTEKLNTPVQGSGADGLKLALGFLYQELVGRGLQEEVYPVLAVHDEVVVEAPEALAEEALALLVGAMKRGMEAVVKGRVPVEVEADIYLDWGVETWAEVL</sequence>
<evidence type="ECO:0000256" key="9">
    <source>
        <dbReference type="SAM" id="MobiDB-lite"/>
    </source>
</evidence>
<evidence type="ECO:0000256" key="2">
    <source>
        <dbReference type="ARBA" id="ARBA00012417"/>
    </source>
</evidence>
<keyword evidence="7" id="KW-0239">DNA-directed DNA polymerase</keyword>
<gene>
    <name evidence="12" type="ORF">TtJL18_1826</name>
</gene>
<feature type="region of interest" description="Disordered" evidence="9">
    <location>
        <begin position="14"/>
        <end position="66"/>
    </location>
</feature>
<dbReference type="InterPro" id="IPR012337">
    <property type="entry name" value="RNaseH-like_sf"/>
</dbReference>
<dbReference type="KEGG" id="ttl:TtJL18_1826"/>
<evidence type="ECO:0000256" key="4">
    <source>
        <dbReference type="ARBA" id="ARBA00021109"/>
    </source>
</evidence>
<comment type="catalytic activity">
    <reaction evidence="8">
        <text>DNA(n) + a 2'-deoxyribonucleoside 5'-triphosphate = DNA(n+1) + diphosphate</text>
        <dbReference type="Rhea" id="RHEA:22508"/>
        <dbReference type="Rhea" id="RHEA-COMP:17339"/>
        <dbReference type="Rhea" id="RHEA-COMP:17340"/>
        <dbReference type="ChEBI" id="CHEBI:33019"/>
        <dbReference type="ChEBI" id="CHEBI:61560"/>
        <dbReference type="ChEBI" id="CHEBI:173112"/>
        <dbReference type="EC" id="2.7.7.7"/>
    </reaction>
</comment>
<dbReference type="AlphaFoldDB" id="H9ZTN2"/>
<dbReference type="GO" id="GO:0006261">
    <property type="term" value="P:DNA-templated DNA replication"/>
    <property type="evidence" value="ECO:0007669"/>
    <property type="project" value="InterPro"/>
</dbReference>
<evidence type="ECO:0000313" key="12">
    <source>
        <dbReference type="EMBL" id="AFH39692.1"/>
    </source>
</evidence>
<dbReference type="Gene3D" id="1.10.150.20">
    <property type="entry name" value="5' to 3' exonuclease, C-terminal subdomain"/>
    <property type="match status" value="1"/>
</dbReference>
<dbReference type="Gene3D" id="1.20.1060.10">
    <property type="entry name" value="Taq DNA Polymerase, Chain T, domain 4"/>
    <property type="match status" value="1"/>
</dbReference>
<dbReference type="GO" id="GO:0003677">
    <property type="term" value="F:DNA binding"/>
    <property type="evidence" value="ECO:0007669"/>
    <property type="project" value="InterPro"/>
</dbReference>
<evidence type="ECO:0000259" key="10">
    <source>
        <dbReference type="SMART" id="SM00474"/>
    </source>
</evidence>
<dbReference type="GO" id="GO:0006302">
    <property type="term" value="P:double-strand break repair"/>
    <property type="evidence" value="ECO:0007669"/>
    <property type="project" value="TreeGrafter"/>
</dbReference>
<evidence type="ECO:0000259" key="11">
    <source>
        <dbReference type="SMART" id="SM00482"/>
    </source>
</evidence>
<name>H9ZTN2_THETH</name>
<dbReference type="SUPFAM" id="SSF56672">
    <property type="entry name" value="DNA/RNA polymerases"/>
    <property type="match status" value="1"/>
</dbReference>
<keyword evidence="12" id="KW-0540">Nuclease</keyword>
<dbReference type="PRINTS" id="PR00868">
    <property type="entry name" value="DNAPOLI"/>
</dbReference>
<dbReference type="EC" id="2.7.7.7" evidence="2"/>
<feature type="domain" description="3'-5' exonuclease" evidence="10">
    <location>
        <begin position="124"/>
        <end position="292"/>
    </location>
</feature>
<dbReference type="InterPro" id="IPR043502">
    <property type="entry name" value="DNA/RNA_pol_sf"/>
</dbReference>
<keyword evidence="6" id="KW-0548">Nucleotidyltransferase</keyword>
<organism evidence="12 13">
    <name type="scientific">Thermus thermophilus JL-18</name>
    <dbReference type="NCBI Taxonomy" id="798128"/>
    <lineage>
        <taxon>Bacteria</taxon>
        <taxon>Thermotogati</taxon>
        <taxon>Deinococcota</taxon>
        <taxon>Deinococci</taxon>
        <taxon>Thermales</taxon>
        <taxon>Thermaceae</taxon>
        <taxon>Thermus</taxon>
    </lineage>
</organism>
<evidence type="ECO:0000313" key="13">
    <source>
        <dbReference type="Proteomes" id="UP000007388"/>
    </source>
</evidence>
<evidence type="ECO:0000256" key="5">
    <source>
        <dbReference type="ARBA" id="ARBA00022679"/>
    </source>
</evidence>
<evidence type="ECO:0000256" key="6">
    <source>
        <dbReference type="ARBA" id="ARBA00022695"/>
    </source>
</evidence>
<evidence type="ECO:0000256" key="8">
    <source>
        <dbReference type="ARBA" id="ARBA00049244"/>
    </source>
</evidence>
<dbReference type="Gene3D" id="3.30.70.370">
    <property type="match status" value="1"/>
</dbReference>
<dbReference type="PANTHER" id="PTHR10133:SF62">
    <property type="entry name" value="DNA POLYMERASE THETA"/>
    <property type="match status" value="1"/>
</dbReference>
<dbReference type="PANTHER" id="PTHR10133">
    <property type="entry name" value="DNA POLYMERASE I"/>
    <property type="match status" value="1"/>
</dbReference>
<comment type="similarity">
    <text evidence="1">Belongs to the DNA polymerase type-A family.</text>
</comment>
<proteinExistence type="inferred from homology"/>
<evidence type="ECO:0000256" key="7">
    <source>
        <dbReference type="ARBA" id="ARBA00022932"/>
    </source>
</evidence>
<dbReference type="PATRIC" id="fig|798128.4.peg.1767"/>
<dbReference type="GO" id="GO:0003887">
    <property type="term" value="F:DNA-directed DNA polymerase activity"/>
    <property type="evidence" value="ECO:0007669"/>
    <property type="project" value="UniProtKB-KW"/>
</dbReference>
<dbReference type="PROSITE" id="PS00447">
    <property type="entry name" value="DNA_POLYMERASE_A"/>
    <property type="match status" value="1"/>
</dbReference>
<accession>H9ZTN2</accession>
<dbReference type="GO" id="GO:0008408">
    <property type="term" value="F:3'-5' exonuclease activity"/>
    <property type="evidence" value="ECO:0007669"/>
    <property type="project" value="InterPro"/>
</dbReference>
<evidence type="ECO:0000256" key="3">
    <source>
        <dbReference type="ARBA" id="ARBA00020311"/>
    </source>
</evidence>
<dbReference type="Pfam" id="PF01612">
    <property type="entry name" value="DNA_pol_A_exo1"/>
    <property type="match status" value="1"/>
</dbReference>
<protein>
    <recommendedName>
        <fullName evidence="3">DNA polymerase I</fullName>
        <ecNumber evidence="2">2.7.7.7</ecNumber>
    </recommendedName>
    <alternativeName>
        <fullName evidence="4">DNA polymerase I, thermostable</fullName>
    </alternativeName>
</protein>
<keyword evidence="5" id="KW-0808">Transferase</keyword>
<dbReference type="HOGENOM" id="CLU_004675_2_6_0"/>
<dbReference type="SUPFAM" id="SSF53098">
    <property type="entry name" value="Ribonuclease H-like"/>
    <property type="match status" value="1"/>
</dbReference>